<dbReference type="AlphaFoldDB" id="A0A6B0U9P9"/>
<organism evidence="1">
    <name type="scientific">Ixodes ricinus</name>
    <name type="common">Common tick</name>
    <name type="synonym">Acarus ricinus</name>
    <dbReference type="NCBI Taxonomy" id="34613"/>
    <lineage>
        <taxon>Eukaryota</taxon>
        <taxon>Metazoa</taxon>
        <taxon>Ecdysozoa</taxon>
        <taxon>Arthropoda</taxon>
        <taxon>Chelicerata</taxon>
        <taxon>Arachnida</taxon>
        <taxon>Acari</taxon>
        <taxon>Parasitiformes</taxon>
        <taxon>Ixodida</taxon>
        <taxon>Ixodoidea</taxon>
        <taxon>Ixodidae</taxon>
        <taxon>Ixodinae</taxon>
        <taxon>Ixodes</taxon>
    </lineage>
</organism>
<sequence>MDFLWPTFPKILVVLCNKVYLNLSIPFNVTADDIVECPEDWKKKFDEWKKQWSENKEDARKALRDHTHRGW</sequence>
<dbReference type="EMBL" id="GIFC01000660">
    <property type="protein sequence ID" value="MXU82743.1"/>
    <property type="molecule type" value="Transcribed_RNA"/>
</dbReference>
<evidence type="ECO:0000313" key="1">
    <source>
        <dbReference type="EMBL" id="MXU82743.1"/>
    </source>
</evidence>
<accession>A0A6B0U9P9</accession>
<proteinExistence type="predicted"/>
<name>A0A6B0U9P9_IXORI</name>
<protein>
    <submittedName>
        <fullName evidence="1">Putative salivary secreted protein</fullName>
    </submittedName>
</protein>
<reference evidence="1" key="1">
    <citation type="submission" date="2019-12" db="EMBL/GenBank/DDBJ databases">
        <title>An insight into the sialome of adult female Ixodes ricinus ticks feeding for 6 days.</title>
        <authorList>
            <person name="Perner J."/>
            <person name="Ribeiro J.M.C."/>
        </authorList>
    </citation>
    <scope>NUCLEOTIDE SEQUENCE</scope>
    <source>
        <strain evidence="1">Semi-engorged</strain>
        <tissue evidence="1">Salivary glands</tissue>
    </source>
</reference>